<feature type="transmembrane region" description="Helical" evidence="1">
    <location>
        <begin position="21"/>
        <end position="47"/>
    </location>
</feature>
<evidence type="ECO:0000313" key="3">
    <source>
        <dbReference type="Proteomes" id="UP000431080"/>
    </source>
</evidence>
<feature type="transmembrane region" description="Helical" evidence="1">
    <location>
        <begin position="67"/>
        <end position="85"/>
    </location>
</feature>
<feature type="transmembrane region" description="Helical" evidence="1">
    <location>
        <begin position="92"/>
        <end position="110"/>
    </location>
</feature>
<name>A0A6I2F918_9MICO</name>
<keyword evidence="1" id="KW-0812">Transmembrane</keyword>
<feature type="transmembrane region" description="Helical" evidence="1">
    <location>
        <begin position="122"/>
        <end position="142"/>
    </location>
</feature>
<keyword evidence="3" id="KW-1185">Reference proteome</keyword>
<dbReference type="AlphaFoldDB" id="A0A6I2F918"/>
<comment type="caution">
    <text evidence="2">The sequence shown here is derived from an EMBL/GenBank/DDBJ whole genome shotgun (WGS) entry which is preliminary data.</text>
</comment>
<dbReference type="RefSeq" id="WP_153683263.1">
    <property type="nucleotide sequence ID" value="NZ_WJIF01000001.1"/>
</dbReference>
<proteinExistence type="predicted"/>
<protein>
    <submittedName>
        <fullName evidence="2">Uncharacterized protein</fullName>
    </submittedName>
</protein>
<organism evidence="2 3">
    <name type="scientific">Agromyces agglutinans</name>
    <dbReference type="NCBI Taxonomy" id="2662258"/>
    <lineage>
        <taxon>Bacteria</taxon>
        <taxon>Bacillati</taxon>
        <taxon>Actinomycetota</taxon>
        <taxon>Actinomycetes</taxon>
        <taxon>Micrococcales</taxon>
        <taxon>Microbacteriaceae</taxon>
        <taxon>Agromyces</taxon>
    </lineage>
</organism>
<evidence type="ECO:0000313" key="2">
    <source>
        <dbReference type="EMBL" id="MRG58856.1"/>
    </source>
</evidence>
<accession>A0A6I2F918</accession>
<evidence type="ECO:0000256" key="1">
    <source>
        <dbReference type="SAM" id="Phobius"/>
    </source>
</evidence>
<keyword evidence="1" id="KW-1133">Transmembrane helix</keyword>
<dbReference type="EMBL" id="WJIF01000001">
    <property type="protein sequence ID" value="MRG58856.1"/>
    <property type="molecule type" value="Genomic_DNA"/>
</dbReference>
<sequence>MIAVSLPAASAAPPSRRPPSVVAGLGWLLLGLGGATLVNAVFVWWTYGAADAVTRTLIVSGPNASGAQWIWLVALLTALLALVNGGGIRGRLVVPLVVLLAVNPITEFAALNEVAGTWDEPIGYGIGQACAMIIAGALTVAAPRPSSRRLSACAT</sequence>
<dbReference type="Proteomes" id="UP000431080">
    <property type="component" value="Unassembled WGS sequence"/>
</dbReference>
<keyword evidence="1" id="KW-0472">Membrane</keyword>
<gene>
    <name evidence="2" type="ORF">GE115_03070</name>
</gene>
<reference evidence="2 3" key="1">
    <citation type="submission" date="2019-10" db="EMBL/GenBank/DDBJ databases">
        <authorList>
            <person name="Nie G."/>
            <person name="Ming H."/>
            <person name="Yi B."/>
        </authorList>
    </citation>
    <scope>NUCLEOTIDE SEQUENCE [LARGE SCALE GENOMIC DNA]</scope>
    <source>
        <strain evidence="2 3">CFH 90414</strain>
    </source>
</reference>